<sequence length="513" mass="57146">MILIGQSKLTLKDFSDIVFRNEKVELDAAAIKNVKDNFEFLQNFSSNKLIYGINTGFGPMAQYKVSEENLLQLQYNLIRSHSSGNGALLSPTFTKALMIARLNSLIQGYSGVHTDIIELLKSLINNDISPCVFEHGGVGASGDLVQLAHLGLVLIGEGEVVYEGTLQATADVFAKLNIKPLSIKVREGLATINGTSAMTGIGMVNIAQAHKLLNWSVMFSAMTNEVVKAYDDHFSHELNIVKHHEGQNKVAATFRNILQGSKMIRSRTDHLYQPDKIGQEVFEDKVQEYYSLRCVTQVLGPILDTINNAEHVVVNELNSVNDNPVIDHHHQNVFHGGNFHGDYVSLEMDKIKIAIAKLSMLSERQLNYLVNDKLNQKFPPFMNLGILGFNFGMQGVQFTATSTVAENQTLSFPMYVHSIPNNNDNQDIVSMGCNAALITAKVIDNAFAVLSIQLMTLLQAVDYLQCEADMSPVTRQLYTDVRKIFPKFIEDTPKYRDIERIKQYLQTNTALTA</sequence>
<organism evidence="2 3">
    <name type="scientific">Mucilaginibacter auburnensis</name>
    <dbReference type="NCBI Taxonomy" id="1457233"/>
    <lineage>
        <taxon>Bacteria</taxon>
        <taxon>Pseudomonadati</taxon>
        <taxon>Bacteroidota</taxon>
        <taxon>Sphingobacteriia</taxon>
        <taxon>Sphingobacteriales</taxon>
        <taxon>Sphingobacteriaceae</taxon>
        <taxon>Mucilaginibacter</taxon>
    </lineage>
</organism>
<dbReference type="Gene3D" id="1.20.200.10">
    <property type="entry name" value="Fumarase/aspartase (Central domain)"/>
    <property type="match status" value="1"/>
</dbReference>
<evidence type="ECO:0000313" key="2">
    <source>
        <dbReference type="EMBL" id="PJJ84989.1"/>
    </source>
</evidence>
<dbReference type="InterPro" id="IPR008948">
    <property type="entry name" value="L-Aspartase-like"/>
</dbReference>
<dbReference type="Proteomes" id="UP000242687">
    <property type="component" value="Unassembled WGS sequence"/>
</dbReference>
<dbReference type="FunFam" id="1.10.275.10:FF:000005">
    <property type="entry name" value="Histidine ammonia-lyase"/>
    <property type="match status" value="1"/>
</dbReference>
<name>A0A2H9VW36_9SPHI</name>
<evidence type="ECO:0000256" key="1">
    <source>
        <dbReference type="ARBA" id="ARBA00023239"/>
    </source>
</evidence>
<dbReference type="RefSeq" id="WP_100341146.1">
    <property type="nucleotide sequence ID" value="NZ_PGFJ01000001.1"/>
</dbReference>
<reference evidence="2 3" key="1">
    <citation type="submission" date="2017-11" db="EMBL/GenBank/DDBJ databases">
        <title>Genomic Encyclopedia of Archaeal and Bacterial Type Strains, Phase II (KMG-II): From Individual Species to Whole Genera.</title>
        <authorList>
            <person name="Goeker M."/>
        </authorList>
    </citation>
    <scope>NUCLEOTIDE SEQUENCE [LARGE SCALE GENOMIC DNA]</scope>
    <source>
        <strain evidence="2 3">DSM 28175</strain>
    </source>
</reference>
<dbReference type="InterPro" id="IPR024083">
    <property type="entry name" value="Fumarase/histidase_N"/>
</dbReference>
<gene>
    <name evidence="2" type="ORF">CLV57_2011</name>
</gene>
<protein>
    <submittedName>
        <fullName evidence="2">Histidine ammonia-lyase</fullName>
    </submittedName>
</protein>
<accession>A0A2H9VW36</accession>
<proteinExistence type="predicted"/>
<evidence type="ECO:0000313" key="3">
    <source>
        <dbReference type="Proteomes" id="UP000242687"/>
    </source>
</evidence>
<dbReference type="PANTHER" id="PTHR10362">
    <property type="entry name" value="HISTIDINE AMMONIA-LYASE"/>
    <property type="match status" value="1"/>
</dbReference>
<keyword evidence="1 2" id="KW-0456">Lyase</keyword>
<dbReference type="AlphaFoldDB" id="A0A2H9VW36"/>
<dbReference type="EMBL" id="PGFJ01000001">
    <property type="protein sequence ID" value="PJJ84989.1"/>
    <property type="molecule type" value="Genomic_DNA"/>
</dbReference>
<keyword evidence="3" id="KW-1185">Reference proteome</keyword>
<comment type="caution">
    <text evidence="2">The sequence shown here is derived from an EMBL/GenBank/DDBJ whole genome shotgun (WGS) entry which is preliminary data.</text>
</comment>
<dbReference type="Pfam" id="PF00221">
    <property type="entry name" value="Lyase_aromatic"/>
    <property type="match status" value="1"/>
</dbReference>
<dbReference type="OrthoDB" id="9806955at2"/>
<dbReference type="Gene3D" id="1.10.275.10">
    <property type="entry name" value="Fumarase/aspartase (N-terminal domain)"/>
    <property type="match status" value="1"/>
</dbReference>
<dbReference type="SUPFAM" id="SSF48557">
    <property type="entry name" value="L-aspartase-like"/>
    <property type="match status" value="1"/>
</dbReference>
<dbReference type="InterPro" id="IPR001106">
    <property type="entry name" value="Aromatic_Lyase"/>
</dbReference>
<dbReference type="CDD" id="cd00332">
    <property type="entry name" value="PAL-HAL"/>
    <property type="match status" value="1"/>
</dbReference>
<dbReference type="GO" id="GO:0016841">
    <property type="term" value="F:ammonia-lyase activity"/>
    <property type="evidence" value="ECO:0007669"/>
    <property type="project" value="UniProtKB-ARBA"/>
</dbReference>